<dbReference type="EMBL" id="EU016579">
    <property type="protein sequence ID" value="ABZ06568.1"/>
    <property type="molecule type" value="Genomic_DNA"/>
</dbReference>
<organism evidence="1">
    <name type="scientific">uncultured marine microorganism HF4000_097M14</name>
    <dbReference type="NCBI Taxonomy" id="455520"/>
    <lineage>
        <taxon>unclassified sequences</taxon>
        <taxon>environmental samples</taxon>
    </lineage>
</organism>
<protein>
    <submittedName>
        <fullName evidence="1">Uncharacterized protein</fullName>
    </submittedName>
</protein>
<gene>
    <name evidence="1" type="ORF">ALOHA_HF4000097M14ctg1g11</name>
</gene>
<dbReference type="AlphaFoldDB" id="B3T1V9"/>
<reference evidence="1" key="1">
    <citation type="journal article" date="2008" name="ISME J.">
        <title>Genomic patterns of recombination, clonal divergence and environment in marine microbial populations.</title>
        <authorList>
            <person name="Konstantinidis K.T."/>
            <person name="Delong E.F."/>
        </authorList>
    </citation>
    <scope>NUCLEOTIDE SEQUENCE</scope>
</reference>
<accession>B3T1V9</accession>
<name>B3T1V9_9ZZZZ</name>
<evidence type="ECO:0000313" key="1">
    <source>
        <dbReference type="EMBL" id="ABZ06568.1"/>
    </source>
</evidence>
<proteinExistence type="predicted"/>
<sequence>MQKFLWVLLLGLLVCSNAFADEFKPVTKEDNVSLFGVVLGDNIKNYELTKHGCSVWAIRDVKECQIVPKIKNKSFTMDKGVFVYIYPHSEEIYSVHSFFRKQSAYKYYSELSFCTRYFTSPVDVIAESKEKNGFKIKDKNKSHITRDTVNNNPRAIYTLKMVNKNNKFITIWSECTKYAAVPGYSLRVELSSYSQERNKKEFYNYKKTIIDKEGL</sequence>